<feature type="domain" description="HTH cro/C1-type" evidence="1">
    <location>
        <begin position="19"/>
        <end position="74"/>
    </location>
</feature>
<dbReference type="InterPro" id="IPR010982">
    <property type="entry name" value="Lambda_DNA-bd_dom_sf"/>
</dbReference>
<evidence type="ECO:0000259" key="1">
    <source>
        <dbReference type="PROSITE" id="PS50943"/>
    </source>
</evidence>
<dbReference type="EMBL" id="VSSQ01012307">
    <property type="protein sequence ID" value="MPM48919.1"/>
    <property type="molecule type" value="Genomic_DNA"/>
</dbReference>
<evidence type="ECO:0000313" key="2">
    <source>
        <dbReference type="EMBL" id="MPM48919.1"/>
    </source>
</evidence>
<dbReference type="InterPro" id="IPR001387">
    <property type="entry name" value="Cro/C1-type_HTH"/>
</dbReference>
<dbReference type="Gene3D" id="1.10.260.40">
    <property type="entry name" value="lambda repressor-like DNA-binding domains"/>
    <property type="match status" value="1"/>
</dbReference>
<dbReference type="AlphaFoldDB" id="A0A645A6X7"/>
<organism evidence="2">
    <name type="scientific">bioreactor metagenome</name>
    <dbReference type="NCBI Taxonomy" id="1076179"/>
    <lineage>
        <taxon>unclassified sequences</taxon>
        <taxon>metagenomes</taxon>
        <taxon>ecological metagenomes</taxon>
    </lineage>
</organism>
<dbReference type="CDD" id="cd00093">
    <property type="entry name" value="HTH_XRE"/>
    <property type="match status" value="1"/>
</dbReference>
<comment type="caution">
    <text evidence="2">The sequence shown here is derived from an EMBL/GenBank/DDBJ whole genome shotgun (WGS) entry which is preliminary data.</text>
</comment>
<proteinExistence type="predicted"/>
<dbReference type="SUPFAM" id="SSF47413">
    <property type="entry name" value="lambda repressor-like DNA-binding domains"/>
    <property type="match status" value="1"/>
</dbReference>
<dbReference type="GO" id="GO:0003677">
    <property type="term" value="F:DNA binding"/>
    <property type="evidence" value="ECO:0007669"/>
    <property type="project" value="InterPro"/>
</dbReference>
<reference evidence="2" key="1">
    <citation type="submission" date="2019-08" db="EMBL/GenBank/DDBJ databases">
        <authorList>
            <person name="Kucharzyk K."/>
            <person name="Murdoch R.W."/>
            <person name="Higgins S."/>
            <person name="Loffler F."/>
        </authorList>
    </citation>
    <scope>NUCLEOTIDE SEQUENCE</scope>
</reference>
<gene>
    <name evidence="2" type="ORF">SDC9_95646</name>
</gene>
<dbReference type="Pfam" id="PF01381">
    <property type="entry name" value="HTH_3"/>
    <property type="match status" value="1"/>
</dbReference>
<dbReference type="SMART" id="SM00530">
    <property type="entry name" value="HTH_XRE"/>
    <property type="match status" value="1"/>
</dbReference>
<dbReference type="PROSITE" id="PS50943">
    <property type="entry name" value="HTH_CROC1"/>
    <property type="match status" value="1"/>
</dbReference>
<name>A0A645A6X7_9ZZZZ</name>
<sequence>MENKHEIDKEPIRTIGDNLKNILEERSVTGTKLAKLTGLDASYIYDIIKNKKANPSIKIVIKISKVLNVDIDKLLYKVDFD</sequence>
<protein>
    <recommendedName>
        <fullName evidence="1">HTH cro/C1-type domain-containing protein</fullName>
    </recommendedName>
</protein>
<accession>A0A645A6X7</accession>